<dbReference type="InterPro" id="IPR012337">
    <property type="entry name" value="RNaseH-like_sf"/>
</dbReference>
<evidence type="ECO:0000256" key="1">
    <source>
        <dbReference type="ARBA" id="ARBA00022884"/>
    </source>
</evidence>
<dbReference type="GO" id="GO:0015074">
    <property type="term" value="P:DNA integration"/>
    <property type="evidence" value="ECO:0007669"/>
    <property type="project" value="InterPro"/>
</dbReference>
<dbReference type="OrthoDB" id="2273864at2759"/>
<evidence type="ECO:0000313" key="4">
    <source>
        <dbReference type="Proteomes" id="UP000017559"/>
    </source>
</evidence>
<dbReference type="InterPro" id="IPR041588">
    <property type="entry name" value="Integrase_H2C2"/>
</dbReference>
<reference evidence="3 4" key="1">
    <citation type="journal article" date="2014" name="BMC Genomics">
        <title>Genome and secretome analysis of the hemibiotrophic fungal pathogen, Moniliophthora roreri, which causes frosty pod rot disease of cacao: mechanisms of the biotrophic and necrotrophic phases.</title>
        <authorList>
            <person name="Meinhardt L.W."/>
            <person name="Costa G.G.L."/>
            <person name="Thomazella D.P.T."/>
            <person name="Teixeira P.J.P.L."/>
            <person name="Carazzolle M.F."/>
            <person name="Schuster S.C."/>
            <person name="Carlson J.E."/>
            <person name="Guiltinan M.J."/>
            <person name="Mieczkowski P."/>
            <person name="Farmer A."/>
            <person name="Ramaraj T."/>
            <person name="Crozier J."/>
            <person name="Davis R.E."/>
            <person name="Shao J."/>
            <person name="Melnick R.L."/>
            <person name="Pereira G.A.G."/>
            <person name="Bailey B.A."/>
        </authorList>
    </citation>
    <scope>NUCLEOTIDE SEQUENCE [LARGE SCALE GENOMIC DNA]</scope>
    <source>
        <strain evidence="3 4">MCA 2997</strain>
    </source>
</reference>
<sequence>KQDALSRRADHGKSKHDNEDIVLLDPKLFHIRALEAIKIEGEERDILRDICSSMNSRDLEEPIAKAAAELCKDPTHRSVWSAEWNQENGLLVFRGKIYVPKDKDLHCCIMEQHHDSCVAGHSGRFKTLELVSCNYQWPQMSRYIGQYTRTCQPCIRAKIQCHKPIVELLEAHGFDAIMNVVDTTGKHAHFLPTHTTINAEGAAGLYLKEVWKYHGLPVNMISDRGTQFVAEFTRELYQLLGIKLAASTAYHS</sequence>
<dbReference type="Proteomes" id="UP000017559">
    <property type="component" value="Unassembled WGS sequence"/>
</dbReference>
<evidence type="ECO:0000259" key="2">
    <source>
        <dbReference type="PROSITE" id="PS50994"/>
    </source>
</evidence>
<dbReference type="InterPro" id="IPR036397">
    <property type="entry name" value="RNaseH_sf"/>
</dbReference>
<dbReference type="Pfam" id="PF17921">
    <property type="entry name" value="Integrase_H2C2"/>
    <property type="match status" value="1"/>
</dbReference>
<name>V2WXE7_MONRO</name>
<dbReference type="PANTHER" id="PTHR37984:SF15">
    <property type="entry name" value="INTEGRASE CATALYTIC DOMAIN-CONTAINING PROTEIN"/>
    <property type="match status" value="1"/>
</dbReference>
<proteinExistence type="predicted"/>
<accession>V2WXE7</accession>
<dbReference type="PROSITE" id="PS50994">
    <property type="entry name" value="INTEGRASE"/>
    <property type="match status" value="1"/>
</dbReference>
<feature type="domain" description="Integrase catalytic" evidence="2">
    <location>
        <begin position="149"/>
        <end position="252"/>
    </location>
</feature>
<dbReference type="KEGG" id="mrr:Moror_17165"/>
<dbReference type="AlphaFoldDB" id="V2WXE7"/>
<dbReference type="Gene3D" id="3.30.420.10">
    <property type="entry name" value="Ribonuclease H-like superfamily/Ribonuclease H"/>
    <property type="match status" value="1"/>
</dbReference>
<dbReference type="HOGENOM" id="CLU_000384_9_2_1"/>
<organism evidence="3 4">
    <name type="scientific">Moniliophthora roreri (strain MCA 2997)</name>
    <name type="common">Cocoa frosty pod rot fungus</name>
    <name type="synonym">Crinipellis roreri</name>
    <dbReference type="NCBI Taxonomy" id="1381753"/>
    <lineage>
        <taxon>Eukaryota</taxon>
        <taxon>Fungi</taxon>
        <taxon>Dikarya</taxon>
        <taxon>Basidiomycota</taxon>
        <taxon>Agaricomycotina</taxon>
        <taxon>Agaricomycetes</taxon>
        <taxon>Agaricomycetidae</taxon>
        <taxon>Agaricales</taxon>
        <taxon>Marasmiineae</taxon>
        <taxon>Marasmiaceae</taxon>
        <taxon>Moniliophthora</taxon>
    </lineage>
</organism>
<dbReference type="EMBL" id="AWSO01001120">
    <property type="protein sequence ID" value="ESK85181.1"/>
    <property type="molecule type" value="Genomic_DNA"/>
</dbReference>
<dbReference type="Gene3D" id="1.10.340.70">
    <property type="match status" value="1"/>
</dbReference>
<keyword evidence="4" id="KW-1185">Reference proteome</keyword>
<dbReference type="InterPro" id="IPR050951">
    <property type="entry name" value="Retrovirus_Pol_polyprotein"/>
</dbReference>
<feature type="non-terminal residue" evidence="3">
    <location>
        <position position="1"/>
    </location>
</feature>
<dbReference type="PANTHER" id="PTHR37984">
    <property type="entry name" value="PROTEIN CBG26694"/>
    <property type="match status" value="1"/>
</dbReference>
<dbReference type="SUPFAM" id="SSF53098">
    <property type="entry name" value="Ribonuclease H-like"/>
    <property type="match status" value="1"/>
</dbReference>
<dbReference type="GO" id="GO:0005634">
    <property type="term" value="C:nucleus"/>
    <property type="evidence" value="ECO:0007669"/>
    <property type="project" value="UniProtKB-ARBA"/>
</dbReference>
<gene>
    <name evidence="3" type="ORF">Moror_17165</name>
</gene>
<keyword evidence="1" id="KW-0694">RNA-binding</keyword>
<dbReference type="GO" id="GO:0003723">
    <property type="term" value="F:RNA binding"/>
    <property type="evidence" value="ECO:0007669"/>
    <property type="project" value="UniProtKB-KW"/>
</dbReference>
<evidence type="ECO:0000313" key="3">
    <source>
        <dbReference type="EMBL" id="ESK85181.1"/>
    </source>
</evidence>
<comment type="caution">
    <text evidence="3">The sequence shown here is derived from an EMBL/GenBank/DDBJ whole genome shotgun (WGS) entry which is preliminary data.</text>
</comment>
<dbReference type="InterPro" id="IPR001584">
    <property type="entry name" value="Integrase_cat-core"/>
</dbReference>
<protein>
    <submittedName>
        <fullName evidence="3">Pol-like protein</fullName>
    </submittedName>
</protein>